<accession>A0A821AE74</accession>
<gene>
    <name evidence="1" type="ORF">QYT958_LOCUS9992</name>
</gene>
<reference evidence="1" key="1">
    <citation type="submission" date="2021-02" db="EMBL/GenBank/DDBJ databases">
        <authorList>
            <person name="Nowell W R."/>
        </authorList>
    </citation>
    <scope>NUCLEOTIDE SEQUENCE</scope>
</reference>
<dbReference type="Proteomes" id="UP000663848">
    <property type="component" value="Unassembled WGS sequence"/>
</dbReference>
<dbReference type="EMBL" id="CAJOBR010001088">
    <property type="protein sequence ID" value="CAF4576644.1"/>
    <property type="molecule type" value="Genomic_DNA"/>
</dbReference>
<dbReference type="AlphaFoldDB" id="A0A821AE74"/>
<proteinExistence type="predicted"/>
<evidence type="ECO:0000313" key="1">
    <source>
        <dbReference type="EMBL" id="CAF4576644.1"/>
    </source>
</evidence>
<comment type="caution">
    <text evidence="1">The sequence shown here is derived from an EMBL/GenBank/DDBJ whole genome shotgun (WGS) entry which is preliminary data.</text>
</comment>
<evidence type="ECO:0000313" key="2">
    <source>
        <dbReference type="Proteomes" id="UP000663848"/>
    </source>
</evidence>
<protein>
    <submittedName>
        <fullName evidence="1">Uncharacterized protein</fullName>
    </submittedName>
</protein>
<name>A0A821AE74_9BILA</name>
<organism evidence="1 2">
    <name type="scientific">Rotaria socialis</name>
    <dbReference type="NCBI Taxonomy" id="392032"/>
    <lineage>
        <taxon>Eukaryota</taxon>
        <taxon>Metazoa</taxon>
        <taxon>Spiralia</taxon>
        <taxon>Gnathifera</taxon>
        <taxon>Rotifera</taxon>
        <taxon>Eurotatoria</taxon>
        <taxon>Bdelloidea</taxon>
        <taxon>Philodinida</taxon>
        <taxon>Philodinidae</taxon>
        <taxon>Rotaria</taxon>
    </lineage>
</organism>
<sequence length="109" mass="12720">MVELLDVHPVSRVNEQRRDRQDKLVRIEISICSGIFSRTSGSRHVNDEPIRYNENKSRFLDGSDTGYERICCLLLFKSCRHVFMYVSSCDELMVIFNGRFDELRGSGNR</sequence>